<dbReference type="EMBL" id="NPDY01000001">
    <property type="protein sequence ID" value="PJZ71202.1"/>
    <property type="molecule type" value="Genomic_DNA"/>
</dbReference>
<evidence type="ECO:0000313" key="6">
    <source>
        <dbReference type="EMBL" id="PJZ74735.1"/>
    </source>
</evidence>
<feature type="domain" description="MoaB/Mog" evidence="4">
    <location>
        <begin position="154"/>
        <end position="297"/>
    </location>
</feature>
<dbReference type="InterPro" id="IPR036522">
    <property type="entry name" value="MoaC_sf"/>
</dbReference>
<dbReference type="Pfam" id="PF00994">
    <property type="entry name" value="MoCF_biosynth"/>
    <property type="match status" value="1"/>
</dbReference>
<accession>A0A2M9ZRT7</accession>
<dbReference type="Proteomes" id="UP000231962">
    <property type="component" value="Unassembled WGS sequence"/>
</dbReference>
<evidence type="ECO:0000259" key="4">
    <source>
        <dbReference type="SMART" id="SM00852"/>
    </source>
</evidence>
<dbReference type="InterPro" id="IPR001453">
    <property type="entry name" value="MoaB/Mog_dom"/>
</dbReference>
<comment type="caution">
    <text evidence="6">The sequence shown here is derived from an EMBL/GenBank/DDBJ whole genome shotgun (WGS) entry which is preliminary data.</text>
</comment>
<dbReference type="SUPFAM" id="SSF55040">
    <property type="entry name" value="Molybdenum cofactor biosynthesis protein C, MoaC"/>
    <property type="match status" value="1"/>
</dbReference>
<comment type="function">
    <text evidence="3">Catalyzes the conversion of (8S)-3',8-cyclo-7,8-dihydroguanosine 5'-triphosphate to cyclic pyranopterin monophosphate (cPMP).</text>
</comment>
<evidence type="ECO:0000313" key="7">
    <source>
        <dbReference type="Proteomes" id="UP000231962"/>
    </source>
</evidence>
<dbReference type="PANTHER" id="PTHR43764">
    <property type="entry name" value="MOLYBDENUM COFACTOR BIOSYNTHESIS"/>
    <property type="match status" value="1"/>
</dbReference>
<dbReference type="Proteomes" id="UP000231990">
    <property type="component" value="Unassembled WGS sequence"/>
</dbReference>
<dbReference type="SUPFAM" id="SSF53218">
    <property type="entry name" value="Molybdenum cofactor biosynthesis proteins"/>
    <property type="match status" value="1"/>
</dbReference>
<keyword evidence="2" id="KW-0501">Molybdenum cofactor biosynthesis</keyword>
<keyword evidence="7" id="KW-1185">Reference proteome</keyword>
<dbReference type="NCBIfam" id="TIGR00177">
    <property type="entry name" value="molyb_syn"/>
    <property type="match status" value="1"/>
</dbReference>
<evidence type="ECO:0000256" key="1">
    <source>
        <dbReference type="ARBA" id="ARBA00005046"/>
    </source>
</evidence>
<evidence type="ECO:0000256" key="2">
    <source>
        <dbReference type="ARBA" id="ARBA00023150"/>
    </source>
</evidence>
<organism evidence="6 8">
    <name type="scientific">Leptospira perolatii</name>
    <dbReference type="NCBI Taxonomy" id="2023191"/>
    <lineage>
        <taxon>Bacteria</taxon>
        <taxon>Pseudomonadati</taxon>
        <taxon>Spirochaetota</taxon>
        <taxon>Spirochaetia</taxon>
        <taxon>Leptospirales</taxon>
        <taxon>Leptospiraceae</taxon>
        <taxon>Leptospira</taxon>
    </lineage>
</organism>
<dbReference type="OrthoDB" id="9784492at2"/>
<evidence type="ECO:0000256" key="3">
    <source>
        <dbReference type="ARBA" id="ARBA00055087"/>
    </source>
</evidence>
<dbReference type="Gene3D" id="3.30.70.640">
    <property type="entry name" value="Molybdopterin cofactor biosynthesis C (MoaC) domain"/>
    <property type="match status" value="1"/>
</dbReference>
<comment type="pathway">
    <text evidence="1">Cofactor biosynthesis; molybdopterin biosynthesis.</text>
</comment>
<evidence type="ECO:0000313" key="8">
    <source>
        <dbReference type="Proteomes" id="UP000231990"/>
    </source>
</evidence>
<evidence type="ECO:0000313" key="5">
    <source>
        <dbReference type="EMBL" id="PJZ71202.1"/>
    </source>
</evidence>
<dbReference type="InterPro" id="IPR036425">
    <property type="entry name" value="MoaB/Mog-like_dom_sf"/>
</dbReference>
<dbReference type="PANTHER" id="PTHR43764:SF1">
    <property type="entry name" value="MOLYBDOPTERIN MOLYBDOTRANSFERASE"/>
    <property type="match status" value="1"/>
</dbReference>
<dbReference type="AlphaFoldDB" id="A0A2M9ZRT7"/>
<dbReference type="InterPro" id="IPR023045">
    <property type="entry name" value="MoaC"/>
</dbReference>
<dbReference type="RefSeq" id="WP_100712144.1">
    <property type="nucleotide sequence ID" value="NZ_NPDY01000001.1"/>
</dbReference>
<dbReference type="UniPathway" id="UPA00344"/>
<gene>
    <name evidence="5" type="ORF">CH360_01430</name>
    <name evidence="6" type="ORF">CH373_01430</name>
</gene>
<dbReference type="InterPro" id="IPR012247">
    <property type="entry name" value="MoaC_MogA"/>
</dbReference>
<proteinExistence type="predicted"/>
<dbReference type="CDD" id="cd00886">
    <property type="entry name" value="MogA_MoaB"/>
    <property type="match status" value="1"/>
</dbReference>
<dbReference type="PIRSF" id="PIRSF036594">
    <property type="entry name" value="MoaC_MogA"/>
    <property type="match status" value="1"/>
</dbReference>
<dbReference type="GO" id="GO:0006777">
    <property type="term" value="P:Mo-molybdopterin cofactor biosynthetic process"/>
    <property type="evidence" value="ECO:0007669"/>
    <property type="project" value="UniProtKB-KW"/>
</dbReference>
<dbReference type="EMBL" id="NPDZ01000001">
    <property type="protein sequence ID" value="PJZ74735.1"/>
    <property type="molecule type" value="Genomic_DNA"/>
</dbReference>
<dbReference type="Gene3D" id="3.40.980.10">
    <property type="entry name" value="MoaB/Mog-like domain"/>
    <property type="match status" value="1"/>
</dbReference>
<reference evidence="7 8" key="1">
    <citation type="submission" date="2017-07" db="EMBL/GenBank/DDBJ databases">
        <title>Leptospira spp. isolated from tropical soils.</title>
        <authorList>
            <person name="Thibeaux R."/>
            <person name="Iraola G."/>
            <person name="Ferres I."/>
            <person name="Bierque E."/>
            <person name="Girault D."/>
            <person name="Soupe-Gilbert M.-E."/>
            <person name="Picardeau M."/>
            <person name="Goarant C."/>
        </authorList>
    </citation>
    <scope>NUCLEOTIDE SEQUENCE [LARGE SCALE GENOMIC DNA]</scope>
    <source>
        <strain evidence="6 8">FH1-B-B1</strain>
        <strain evidence="5 7">FH1-B-C1</strain>
    </source>
</reference>
<dbReference type="NCBIfam" id="TIGR00581">
    <property type="entry name" value="moaC"/>
    <property type="match status" value="1"/>
</dbReference>
<name>A0A2M9ZRT7_9LEPT</name>
<dbReference type="Pfam" id="PF01967">
    <property type="entry name" value="MoaC"/>
    <property type="match status" value="1"/>
</dbReference>
<protein>
    <submittedName>
        <fullName evidence="6">Bifunctional molybdenum cofactor biosynthesis protein MoaC/MoaB</fullName>
    </submittedName>
</protein>
<sequence length="306" mass="32893">MNDITGKRVSLRSAEAEGFVFCKPETLQRIINKDLPKGDLFGVAKAAALLASKKTSDLIPHCHPVSIDSFDIQFETFQEKATCGVKITASAKSIGRTGIEMEVLTGLSVASLVIYDLLKPIDKDLVISSIHLTEKKGGKSDLQITKFAEGSKAAILVCSDSTFEGKREDGSGKAISELLKSHSVEVIDLKIVPDEPTEIKKVISEWVNEKVDLIVSSGGTGLGPRDNTTDTIRPMLDQEIPGIAEAMRSFGQDRTPFSMLSRSLGGRIGKTIIVCVPGSTNGARESLQAILPGIFHAKKMMRGSGH</sequence>
<dbReference type="InterPro" id="IPR051920">
    <property type="entry name" value="MPT_Adenylyltrnsfr/MoaC-Rel"/>
</dbReference>
<dbReference type="NCBIfam" id="NF002947">
    <property type="entry name" value="PRK03604.1"/>
    <property type="match status" value="1"/>
</dbReference>
<dbReference type="SMART" id="SM00852">
    <property type="entry name" value="MoCF_biosynth"/>
    <property type="match status" value="1"/>
</dbReference>
<dbReference type="InterPro" id="IPR002820">
    <property type="entry name" value="Mopterin_CF_biosynth-C_dom"/>
</dbReference>